<evidence type="ECO:0000256" key="1">
    <source>
        <dbReference type="ARBA" id="ARBA00022723"/>
    </source>
</evidence>
<dbReference type="InterPro" id="IPR051804">
    <property type="entry name" value="Carb_Metab_Reg_Kinase/Isom"/>
</dbReference>
<protein>
    <recommendedName>
        <fullName evidence="5">Mannose-6-phosphate isomerase</fullName>
    </recommendedName>
</protein>
<gene>
    <name evidence="3" type="ORF">DWY25_03845</name>
</gene>
<dbReference type="Gene3D" id="2.60.120.10">
    <property type="entry name" value="Jelly Rolls"/>
    <property type="match status" value="2"/>
</dbReference>
<keyword evidence="2" id="KW-0862">Zinc</keyword>
<evidence type="ECO:0000256" key="2">
    <source>
        <dbReference type="ARBA" id="ARBA00022833"/>
    </source>
</evidence>
<sequence length="360" mass="40102">MEWSHRPIIFDHNRITRSYIGGKLLNAWRGMPEAEDNHQCEELLVTSIGAIADGKPKDYAVSRTLDGKSLAEIIRQDPEGILGRAYQESNPNQLSVLARAGDTIVRLVMQCHPQKKDAFRFHERHGKAEAWYIARTRTEDGGAPCVYAGFKPHVTPALWKKWVESQNIEAMLEGLHKIDVKTGDVILIPAGMPHAVGPGCIFLEIHECSDITIRVEKHINGVDLSASEMYNGLDQEEGLKLFDYTVYDEAEIRKTCVMEQRDPLYQGNSVITTAIDERNTDAFGMKILTIQPELRLPAFDGHRVLIPVDGDLILECDGEQYKLKQGWGCLLPAALGTLTLRAEKGTAKAVLGLPGKISHE</sequence>
<organism evidence="3 4">
    <name type="scientific">Holdemania filiformis</name>
    <dbReference type="NCBI Taxonomy" id="61171"/>
    <lineage>
        <taxon>Bacteria</taxon>
        <taxon>Bacillati</taxon>
        <taxon>Bacillota</taxon>
        <taxon>Erysipelotrichia</taxon>
        <taxon>Erysipelotrichales</taxon>
        <taxon>Erysipelotrichaceae</taxon>
        <taxon>Holdemania</taxon>
    </lineage>
</organism>
<accession>A0A412G528</accession>
<reference evidence="3 4" key="1">
    <citation type="submission" date="2018-08" db="EMBL/GenBank/DDBJ databases">
        <title>A genome reference for cultivated species of the human gut microbiota.</title>
        <authorList>
            <person name="Zou Y."/>
            <person name="Xue W."/>
            <person name="Luo G."/>
        </authorList>
    </citation>
    <scope>NUCLEOTIDE SEQUENCE [LARGE SCALE GENOMIC DNA]</scope>
    <source>
        <strain evidence="3 4">AF24-29</strain>
    </source>
</reference>
<proteinExistence type="predicted"/>
<name>A0A412G528_9FIRM</name>
<dbReference type="SUPFAM" id="SSF51182">
    <property type="entry name" value="RmlC-like cupins"/>
    <property type="match status" value="1"/>
</dbReference>
<evidence type="ECO:0008006" key="5">
    <source>
        <dbReference type="Google" id="ProtNLM"/>
    </source>
</evidence>
<dbReference type="RefSeq" id="WP_117893898.1">
    <property type="nucleotide sequence ID" value="NZ_CABJCV010000003.1"/>
</dbReference>
<dbReference type="GeneID" id="83014540"/>
<dbReference type="CDD" id="cd07010">
    <property type="entry name" value="cupin_PMI_type_I_N_bac"/>
    <property type="match status" value="1"/>
</dbReference>
<evidence type="ECO:0000313" key="4">
    <source>
        <dbReference type="Proteomes" id="UP000284178"/>
    </source>
</evidence>
<comment type="caution">
    <text evidence="3">The sequence shown here is derived from an EMBL/GenBank/DDBJ whole genome shotgun (WGS) entry which is preliminary data.</text>
</comment>
<keyword evidence="4" id="KW-1185">Reference proteome</keyword>
<dbReference type="PANTHER" id="PTHR42742">
    <property type="entry name" value="TRANSCRIPTIONAL REPRESSOR MPRA"/>
    <property type="match status" value="1"/>
</dbReference>
<dbReference type="EMBL" id="QRUP01000003">
    <property type="protein sequence ID" value="RGR75879.1"/>
    <property type="molecule type" value="Genomic_DNA"/>
</dbReference>
<dbReference type="InterPro" id="IPR014710">
    <property type="entry name" value="RmlC-like_jellyroll"/>
</dbReference>
<dbReference type="AlphaFoldDB" id="A0A412G528"/>
<dbReference type="PANTHER" id="PTHR42742:SF3">
    <property type="entry name" value="FRUCTOKINASE"/>
    <property type="match status" value="1"/>
</dbReference>
<keyword evidence="1" id="KW-0479">Metal-binding</keyword>
<dbReference type="InterPro" id="IPR011051">
    <property type="entry name" value="RmlC_Cupin_sf"/>
</dbReference>
<evidence type="ECO:0000313" key="3">
    <source>
        <dbReference type="EMBL" id="RGR75879.1"/>
    </source>
</evidence>
<dbReference type="Proteomes" id="UP000284178">
    <property type="component" value="Unassembled WGS sequence"/>
</dbReference>
<dbReference type="GO" id="GO:0046872">
    <property type="term" value="F:metal ion binding"/>
    <property type="evidence" value="ECO:0007669"/>
    <property type="project" value="UniProtKB-KW"/>
</dbReference>